<evidence type="ECO:0000313" key="4">
    <source>
        <dbReference type="Proteomes" id="UP000093309"/>
    </source>
</evidence>
<dbReference type="InterPro" id="IPR045006">
    <property type="entry name" value="CHLI-like"/>
</dbReference>
<dbReference type="Proteomes" id="UP000093309">
    <property type="component" value="Unassembled WGS sequence"/>
</dbReference>
<dbReference type="SUPFAM" id="SSF54211">
    <property type="entry name" value="Ribosomal protein S5 domain 2-like"/>
    <property type="match status" value="1"/>
</dbReference>
<comment type="similarity">
    <text evidence="1">Belongs to the Mg-chelatase subunits D/I family. ComM subfamily.</text>
</comment>
<comment type="caution">
    <text evidence="3">The sequence shown here is derived from an EMBL/GenBank/DDBJ whole genome shotgun (WGS) entry which is preliminary data.</text>
</comment>
<name>A0A1C1A0N7_9BACL</name>
<evidence type="ECO:0000259" key="2">
    <source>
        <dbReference type="SMART" id="SM00382"/>
    </source>
</evidence>
<dbReference type="InterPro" id="IPR020568">
    <property type="entry name" value="Ribosomal_Su5_D2-typ_SF"/>
</dbReference>
<evidence type="ECO:0000313" key="3">
    <source>
        <dbReference type="EMBL" id="OCT13925.1"/>
    </source>
</evidence>
<dbReference type="InterPro" id="IPR003593">
    <property type="entry name" value="AAA+_ATPase"/>
</dbReference>
<dbReference type="InterPro" id="IPR004482">
    <property type="entry name" value="Mg_chelat-rel"/>
</dbReference>
<dbReference type="InterPro" id="IPR000523">
    <property type="entry name" value="Mg_chelatse_chII-like_cat_dom"/>
</dbReference>
<dbReference type="AlphaFoldDB" id="A0A1C1A0N7"/>
<dbReference type="InterPro" id="IPR025158">
    <property type="entry name" value="Mg_chelat-rel_C"/>
</dbReference>
<dbReference type="Gene3D" id="3.30.230.10">
    <property type="match status" value="1"/>
</dbReference>
<dbReference type="InterPro" id="IPR014721">
    <property type="entry name" value="Ribsml_uS5_D2-typ_fold_subgr"/>
</dbReference>
<dbReference type="OrthoDB" id="9813147at2"/>
<dbReference type="GO" id="GO:0005524">
    <property type="term" value="F:ATP binding"/>
    <property type="evidence" value="ECO:0007669"/>
    <property type="project" value="InterPro"/>
</dbReference>
<dbReference type="RefSeq" id="WP_065854097.1">
    <property type="nucleotide sequence ID" value="NZ_LYPC01000022.1"/>
</dbReference>
<dbReference type="Pfam" id="PF13335">
    <property type="entry name" value="Mg_chelatase_C"/>
    <property type="match status" value="1"/>
</dbReference>
<gene>
    <name evidence="3" type="ORF">A8709_19860</name>
</gene>
<evidence type="ECO:0000256" key="1">
    <source>
        <dbReference type="ARBA" id="ARBA00006354"/>
    </source>
</evidence>
<sequence>MYGKVVSACLQGIEGQTIEVEVDISSGLPQINLVGLPDSAIRESVERVRSSIKNCGFTFPMDRITVNLAPADLRKEGSSFDLAIAVGILITTGQVHIDGYQTTLFLGELALDGSLRPIPGVLSMVHAAKKMGIKRVCVSPVNAPEAALIQGIEVCVIKNLSEFKNWNKHSYVDFIYHQVAQGHDELSASNGNSHNNLHYAEDYADVNGQHTVKRAMMIAAAGMHNLLLLGPPGTGKTMLIKRLPSILPPMTDREALEVTKIYSASGKLTDRSTLMRARSFRAPHHSISPAGLVGGGTIPKPGEVSLSHRGILFLDELPEFTRNALEVLRQPLEDRYVMIARARAVYTFPSHFILAAAMNPCPCGYYGAESETNACTCSPAKIVQYRSKISGPLLDRIDLHVEVPKPSYAQLKDNTSNLSSSMMREKVMQAHLRQQRRYAGTDIQHNNELSGRFMKEICRLTPEGDQLLRISFESLGLSARAHDRILRLALTISDLDGCETILPSHLAEAIQYRNLDKNQRIEEIEM</sequence>
<dbReference type="SMART" id="SM00382">
    <property type="entry name" value="AAA"/>
    <property type="match status" value="1"/>
</dbReference>
<dbReference type="Pfam" id="PF01078">
    <property type="entry name" value="Mg_chelatase"/>
    <property type="match status" value="1"/>
</dbReference>
<dbReference type="NCBIfam" id="TIGR00368">
    <property type="entry name" value="YifB family Mg chelatase-like AAA ATPase"/>
    <property type="match status" value="1"/>
</dbReference>
<keyword evidence="4" id="KW-1185">Reference proteome</keyword>
<proteinExistence type="inferred from homology"/>
<dbReference type="Gene3D" id="3.40.50.300">
    <property type="entry name" value="P-loop containing nucleotide triphosphate hydrolases"/>
    <property type="match status" value="1"/>
</dbReference>
<dbReference type="PANTHER" id="PTHR32039">
    <property type="entry name" value="MAGNESIUM-CHELATASE SUBUNIT CHLI"/>
    <property type="match status" value="1"/>
</dbReference>
<dbReference type="Pfam" id="PF13541">
    <property type="entry name" value="ChlI"/>
    <property type="match status" value="1"/>
</dbReference>
<dbReference type="EMBL" id="LYPC01000022">
    <property type="protein sequence ID" value="OCT13925.1"/>
    <property type="molecule type" value="Genomic_DNA"/>
</dbReference>
<dbReference type="InterPro" id="IPR027417">
    <property type="entry name" value="P-loop_NTPase"/>
</dbReference>
<accession>A0A1C1A0N7</accession>
<dbReference type="SUPFAM" id="SSF52540">
    <property type="entry name" value="P-loop containing nucleoside triphosphate hydrolases"/>
    <property type="match status" value="1"/>
</dbReference>
<organism evidence="3 4">
    <name type="scientific">Paenibacillus pectinilyticus</name>
    <dbReference type="NCBI Taxonomy" id="512399"/>
    <lineage>
        <taxon>Bacteria</taxon>
        <taxon>Bacillati</taxon>
        <taxon>Bacillota</taxon>
        <taxon>Bacilli</taxon>
        <taxon>Bacillales</taxon>
        <taxon>Paenibacillaceae</taxon>
        <taxon>Paenibacillus</taxon>
    </lineage>
</organism>
<protein>
    <submittedName>
        <fullName evidence="3">Fis family transcriptional regulator</fullName>
    </submittedName>
</protein>
<dbReference type="PANTHER" id="PTHR32039:SF7">
    <property type="entry name" value="COMPETENCE PROTEIN COMM"/>
    <property type="match status" value="1"/>
</dbReference>
<dbReference type="STRING" id="512399.A8709_19860"/>
<feature type="domain" description="AAA+ ATPase" evidence="2">
    <location>
        <begin position="222"/>
        <end position="407"/>
    </location>
</feature>
<reference evidence="4" key="1">
    <citation type="submission" date="2016-05" db="EMBL/GenBank/DDBJ databases">
        <title>Paenibacillus oryzae. sp. nov., isolated from the rice root.</title>
        <authorList>
            <person name="Zhang J."/>
            <person name="Zhang X."/>
        </authorList>
    </citation>
    <scope>NUCLEOTIDE SEQUENCE [LARGE SCALE GENOMIC DNA]</scope>
    <source>
        <strain evidence="4">KCTC13222</strain>
    </source>
</reference>